<dbReference type="Gene3D" id="1.10.600.10">
    <property type="entry name" value="Farnesyl Diphosphate Synthase"/>
    <property type="match status" value="1"/>
</dbReference>
<proteinExistence type="inferred from homology"/>
<organism evidence="4 5">
    <name type="scientific">Calicophoron daubneyi</name>
    <name type="common">Rumen fluke</name>
    <name type="synonym">Paramphistomum daubneyi</name>
    <dbReference type="NCBI Taxonomy" id="300641"/>
    <lineage>
        <taxon>Eukaryota</taxon>
        <taxon>Metazoa</taxon>
        <taxon>Spiralia</taxon>
        <taxon>Lophotrochozoa</taxon>
        <taxon>Platyhelminthes</taxon>
        <taxon>Trematoda</taxon>
        <taxon>Digenea</taxon>
        <taxon>Plagiorchiida</taxon>
        <taxon>Pronocephalata</taxon>
        <taxon>Paramphistomoidea</taxon>
        <taxon>Paramphistomidae</taxon>
        <taxon>Calicophoron</taxon>
    </lineage>
</organism>
<reference evidence="4" key="1">
    <citation type="submission" date="2024-06" db="EMBL/GenBank/DDBJ databases">
        <authorList>
            <person name="Liu X."/>
            <person name="Lenzi L."/>
            <person name="Haldenby T S."/>
            <person name="Uol C."/>
        </authorList>
    </citation>
    <scope>NUCLEOTIDE SEQUENCE</scope>
</reference>
<dbReference type="Proteomes" id="UP001497525">
    <property type="component" value="Unassembled WGS sequence"/>
</dbReference>
<gene>
    <name evidence="4" type="ORF">CDAUBV1_LOCUS7349</name>
</gene>
<evidence type="ECO:0000256" key="2">
    <source>
        <dbReference type="ARBA" id="ARBA00022842"/>
    </source>
</evidence>
<dbReference type="GO" id="GO:0046872">
    <property type="term" value="F:metal ion binding"/>
    <property type="evidence" value="ECO:0007669"/>
    <property type="project" value="UniProtKB-KW"/>
</dbReference>
<dbReference type="PANTHER" id="PTHR12001:SF44">
    <property type="entry name" value="GERANYLGERANYL PYROPHOSPHATE SYNTHASE"/>
    <property type="match status" value="1"/>
</dbReference>
<evidence type="ECO:0000313" key="4">
    <source>
        <dbReference type="EMBL" id="CAL5134123.1"/>
    </source>
</evidence>
<comment type="similarity">
    <text evidence="3">Belongs to the FPP/GGPP synthase family.</text>
</comment>
<protein>
    <recommendedName>
        <fullName evidence="6">Geranylgeranyl diphosphate synthase</fullName>
    </recommendedName>
</protein>
<keyword evidence="1" id="KW-0479">Metal-binding</keyword>
<comment type="caution">
    <text evidence="4">The sequence shown here is derived from an EMBL/GenBank/DDBJ whole genome shotgun (WGS) entry which is preliminary data.</text>
</comment>
<dbReference type="InterPro" id="IPR000092">
    <property type="entry name" value="Polyprenyl_synt"/>
</dbReference>
<evidence type="ECO:0000313" key="5">
    <source>
        <dbReference type="Proteomes" id="UP001497525"/>
    </source>
</evidence>
<dbReference type="GO" id="GO:0004659">
    <property type="term" value="F:prenyltransferase activity"/>
    <property type="evidence" value="ECO:0007669"/>
    <property type="project" value="InterPro"/>
</dbReference>
<dbReference type="SUPFAM" id="SSF48576">
    <property type="entry name" value="Terpenoid synthases"/>
    <property type="match status" value="1"/>
</dbReference>
<dbReference type="Pfam" id="PF00348">
    <property type="entry name" value="polyprenyl_synt"/>
    <property type="match status" value="1"/>
</dbReference>
<dbReference type="EMBL" id="CAXLJL010000179">
    <property type="protein sequence ID" value="CAL5134123.1"/>
    <property type="molecule type" value="Genomic_DNA"/>
</dbReference>
<name>A0AAV2T9M6_CALDB</name>
<evidence type="ECO:0000256" key="3">
    <source>
        <dbReference type="RuleBase" id="RU004466"/>
    </source>
</evidence>
<dbReference type="GO" id="GO:0008299">
    <property type="term" value="P:isoprenoid biosynthetic process"/>
    <property type="evidence" value="ECO:0007669"/>
    <property type="project" value="InterPro"/>
</dbReference>
<evidence type="ECO:0008006" key="6">
    <source>
        <dbReference type="Google" id="ProtNLM"/>
    </source>
</evidence>
<sequence length="353" mass="40152">MAGSSSRHEWPDEIILEPYNYLAGNVGKELRRDLIEAFNHWLLVPTERIRTVSTVVHLLHNASLIIDDIEDGSNLRRGRPAAHCVFGVPTSINSANYVYFLALNKLMELNHPEAVAIFTEQMLELHRGQGMDIYWRSSFHCPTESEYREMAVKKTGGLFGLAVRLMQLFSENKDNFKPLLDALGLLFQIRDDYANLVDTSYHKSKTYADDLTEGKFSYPIVQAIRNFPHDNQVQSILYQRTTDLSLKRHCVRHMAELGVLDATVNMLGELEAKCIELIRDHGGNPLLSEFVHKLGKLYRTENGDLVRHRPSDFDLEIKSQHTVCKDREFPNKASVSELLTKNLVTENGGPACT</sequence>
<keyword evidence="3" id="KW-0808">Transferase</keyword>
<dbReference type="SFLD" id="SFLDS00005">
    <property type="entry name" value="Isoprenoid_Synthase_Type_I"/>
    <property type="match status" value="1"/>
</dbReference>
<accession>A0AAV2T9M6</accession>
<dbReference type="AlphaFoldDB" id="A0AAV2T9M6"/>
<dbReference type="PANTHER" id="PTHR12001">
    <property type="entry name" value="GERANYLGERANYL PYROPHOSPHATE SYNTHASE"/>
    <property type="match status" value="1"/>
</dbReference>
<dbReference type="InterPro" id="IPR008949">
    <property type="entry name" value="Isoprenoid_synthase_dom_sf"/>
</dbReference>
<dbReference type="PROSITE" id="PS00444">
    <property type="entry name" value="POLYPRENYL_SYNTHASE_2"/>
    <property type="match status" value="1"/>
</dbReference>
<dbReference type="CDD" id="cd00685">
    <property type="entry name" value="Trans_IPPS_HT"/>
    <property type="match status" value="1"/>
</dbReference>
<dbReference type="PROSITE" id="PS00723">
    <property type="entry name" value="POLYPRENYL_SYNTHASE_1"/>
    <property type="match status" value="1"/>
</dbReference>
<keyword evidence="2" id="KW-0460">Magnesium</keyword>
<dbReference type="InterPro" id="IPR033749">
    <property type="entry name" value="Polyprenyl_synt_CS"/>
</dbReference>
<evidence type="ECO:0000256" key="1">
    <source>
        <dbReference type="ARBA" id="ARBA00022723"/>
    </source>
</evidence>